<feature type="domain" description="Mannosyl-glycoprotein endo-beta-N-acetylglucosamidase-like" evidence="2">
    <location>
        <begin position="26"/>
        <end position="168"/>
    </location>
</feature>
<evidence type="ECO:0000313" key="4">
    <source>
        <dbReference type="Proteomes" id="UP000292424"/>
    </source>
</evidence>
<name>A0A5P2G659_9BACT</name>
<dbReference type="Pfam" id="PF01832">
    <property type="entry name" value="Glucosaminidase"/>
    <property type="match status" value="1"/>
</dbReference>
<proteinExistence type="predicted"/>
<dbReference type="EMBL" id="CP044016">
    <property type="protein sequence ID" value="QES90777.1"/>
    <property type="molecule type" value="Genomic_DNA"/>
</dbReference>
<dbReference type="OrthoDB" id="1371721at2"/>
<dbReference type="PANTHER" id="PTHR33308:SF9">
    <property type="entry name" value="PEPTIDOGLYCAN HYDROLASE FLGJ"/>
    <property type="match status" value="1"/>
</dbReference>
<keyword evidence="1" id="KW-0378">Hydrolase</keyword>
<evidence type="ECO:0000256" key="1">
    <source>
        <dbReference type="ARBA" id="ARBA00022801"/>
    </source>
</evidence>
<evidence type="ECO:0000313" key="3">
    <source>
        <dbReference type="EMBL" id="QES90777.1"/>
    </source>
</evidence>
<dbReference type="InterPro" id="IPR002901">
    <property type="entry name" value="MGlyc_endo_b_GlcNAc-like_dom"/>
</dbReference>
<dbReference type="KEGG" id="arac:E0W69_019680"/>
<accession>A0A5P2G659</accession>
<gene>
    <name evidence="3" type="ORF">E0W69_019680</name>
</gene>
<organism evidence="3 4">
    <name type="scientific">Rhizosphaericola mali</name>
    <dbReference type="NCBI Taxonomy" id="2545455"/>
    <lineage>
        <taxon>Bacteria</taxon>
        <taxon>Pseudomonadati</taxon>
        <taxon>Bacteroidota</taxon>
        <taxon>Chitinophagia</taxon>
        <taxon>Chitinophagales</taxon>
        <taxon>Chitinophagaceae</taxon>
        <taxon>Rhizosphaericola</taxon>
    </lineage>
</organism>
<keyword evidence="4" id="KW-1185">Reference proteome</keyword>
<dbReference type="RefSeq" id="WP_131331761.1">
    <property type="nucleotide sequence ID" value="NZ_CP044016.1"/>
</dbReference>
<dbReference type="SMART" id="SM00047">
    <property type="entry name" value="LYZ2"/>
    <property type="match status" value="1"/>
</dbReference>
<reference evidence="3 4" key="1">
    <citation type="submission" date="2019-09" db="EMBL/GenBank/DDBJ databases">
        <title>Complete genome sequence of Arachidicoccus sp. B3-10 isolated from apple orchard soil.</title>
        <authorList>
            <person name="Kim H.S."/>
            <person name="Han K.-I."/>
            <person name="Suh M.K."/>
            <person name="Lee K.C."/>
            <person name="Eom M.K."/>
            <person name="Kim J.-S."/>
            <person name="Kang S.W."/>
            <person name="Sin Y."/>
            <person name="Lee J.-S."/>
        </authorList>
    </citation>
    <scope>NUCLEOTIDE SEQUENCE [LARGE SCALE GENOMIC DNA]</scope>
    <source>
        <strain evidence="3 4">B3-10</strain>
    </source>
</reference>
<dbReference type="PANTHER" id="PTHR33308">
    <property type="entry name" value="PEPTIDOGLYCAN HYDROLASE FLGJ"/>
    <property type="match status" value="1"/>
</dbReference>
<protein>
    <submittedName>
        <fullName evidence="3">Muramidase</fullName>
    </submittedName>
</protein>
<dbReference type="Gene3D" id="1.10.530.10">
    <property type="match status" value="1"/>
</dbReference>
<sequence>MIKFKLSSHFKRTIFALAIILTSFSSIYAQSAAKKYIKAHSMQAMELMQQTGVPASVILGVAMVESSLGRSKNSKVLNNHFGIIGKNDLAEKEGYQSRFRKFSSAEASFENFVKVVTSKSFYADLKGSLDFKKWLLSLNKAGYCATQGNIWLRDINFFINRYSLSNFDKFAKWQKYESDFFTILNH</sequence>
<dbReference type="InterPro" id="IPR051056">
    <property type="entry name" value="Glycosyl_Hydrolase_73"/>
</dbReference>
<evidence type="ECO:0000259" key="2">
    <source>
        <dbReference type="SMART" id="SM00047"/>
    </source>
</evidence>
<dbReference type="GO" id="GO:0004040">
    <property type="term" value="F:amidase activity"/>
    <property type="evidence" value="ECO:0007669"/>
    <property type="project" value="InterPro"/>
</dbReference>
<dbReference type="Proteomes" id="UP000292424">
    <property type="component" value="Chromosome"/>
</dbReference>
<dbReference type="AlphaFoldDB" id="A0A5P2G659"/>